<keyword evidence="1" id="KW-0732">Signal</keyword>
<evidence type="ECO:0000256" key="1">
    <source>
        <dbReference type="SAM" id="SignalP"/>
    </source>
</evidence>
<dbReference type="EMBL" id="KB446539">
    <property type="protein sequence ID" value="EME43914.1"/>
    <property type="molecule type" value="Genomic_DNA"/>
</dbReference>
<dbReference type="SUPFAM" id="SSF53474">
    <property type="entry name" value="alpha/beta-Hydrolases"/>
    <property type="match status" value="1"/>
</dbReference>
<accession>N1PNB7</accession>
<feature type="chain" id="PRO_5004109946" description="AB hydrolase-1 domain-containing protein" evidence="1">
    <location>
        <begin position="18"/>
        <end position="392"/>
    </location>
</feature>
<dbReference type="eggNOG" id="ENOG502SI94">
    <property type="taxonomic scope" value="Eukaryota"/>
</dbReference>
<gene>
    <name evidence="3" type="ORF">DOTSEDRAFT_24031</name>
</gene>
<organism evidence="3 4">
    <name type="scientific">Dothistroma septosporum (strain NZE10 / CBS 128990)</name>
    <name type="common">Red band needle blight fungus</name>
    <name type="synonym">Mycosphaerella pini</name>
    <dbReference type="NCBI Taxonomy" id="675120"/>
    <lineage>
        <taxon>Eukaryota</taxon>
        <taxon>Fungi</taxon>
        <taxon>Dikarya</taxon>
        <taxon>Ascomycota</taxon>
        <taxon>Pezizomycotina</taxon>
        <taxon>Dothideomycetes</taxon>
        <taxon>Dothideomycetidae</taxon>
        <taxon>Mycosphaerellales</taxon>
        <taxon>Mycosphaerellaceae</taxon>
        <taxon>Dothistroma</taxon>
    </lineage>
</organism>
<dbReference type="InterPro" id="IPR029058">
    <property type="entry name" value="AB_hydrolase_fold"/>
</dbReference>
<protein>
    <recommendedName>
        <fullName evidence="2">AB hydrolase-1 domain-containing protein</fullName>
    </recommendedName>
</protein>
<feature type="signal peptide" evidence="1">
    <location>
        <begin position="1"/>
        <end position="17"/>
    </location>
</feature>
<feature type="domain" description="AB hydrolase-1" evidence="2">
    <location>
        <begin position="135"/>
        <end position="264"/>
    </location>
</feature>
<sequence>MIGWSLWMLLAARDAAAAISKGATHPLAGCRGVSFNVSGSAMNRDLSDLDMSDLDALMGRLNSDNFTQISVSGDQQLAGWYCPPVVSHGNNDKLQILLPAITTNRELWTGLGGTDLQPVEGSYQPQTYSWVQYMIGKGYTVLAMDNLGTGESSKPDPTKDVQAPYEVELYHSLATQLRSGGSKLGKSFKHLILVGNSYGSELGTLLAKRHPQDFDEMILTGFSKSVLGSLKGVAALDAMPAQKVDPSRFRDLDPGYLTSPNETTRTYSFFGDPKYVDFDPEVARRFFTRKDVVSVGQFISAYINPVSAPGYRGRVMVVTGEQDQAFCGPGSSAFNPDPRCGHLLRGTGKLFPQAEYNWKSIPKSGHALILQGSAPETLKTAERFLAGDRFGS</sequence>
<name>N1PNB7_DOTSN</name>
<dbReference type="HOGENOM" id="CLU_034763_1_0_1"/>
<evidence type="ECO:0000313" key="4">
    <source>
        <dbReference type="Proteomes" id="UP000016933"/>
    </source>
</evidence>
<reference evidence="4" key="1">
    <citation type="journal article" date="2012" name="PLoS Genet.">
        <title>The genomes of the fungal plant pathogens Cladosporium fulvum and Dothistroma septosporum reveal adaptation to different hosts and lifestyles but also signatures of common ancestry.</title>
        <authorList>
            <person name="de Wit P.J.G.M."/>
            <person name="van der Burgt A."/>
            <person name="Oekmen B."/>
            <person name="Stergiopoulos I."/>
            <person name="Abd-Elsalam K.A."/>
            <person name="Aerts A.L."/>
            <person name="Bahkali A.H."/>
            <person name="Beenen H.G."/>
            <person name="Chettri P."/>
            <person name="Cox M.P."/>
            <person name="Datema E."/>
            <person name="de Vries R.P."/>
            <person name="Dhillon B."/>
            <person name="Ganley A.R."/>
            <person name="Griffiths S.A."/>
            <person name="Guo Y."/>
            <person name="Hamelin R.C."/>
            <person name="Henrissat B."/>
            <person name="Kabir M.S."/>
            <person name="Jashni M.K."/>
            <person name="Kema G."/>
            <person name="Klaubauf S."/>
            <person name="Lapidus A."/>
            <person name="Levasseur A."/>
            <person name="Lindquist E."/>
            <person name="Mehrabi R."/>
            <person name="Ohm R.A."/>
            <person name="Owen T.J."/>
            <person name="Salamov A."/>
            <person name="Schwelm A."/>
            <person name="Schijlen E."/>
            <person name="Sun H."/>
            <person name="van den Burg H.A."/>
            <person name="van Ham R.C.H.J."/>
            <person name="Zhang S."/>
            <person name="Goodwin S.B."/>
            <person name="Grigoriev I.V."/>
            <person name="Collemare J."/>
            <person name="Bradshaw R.E."/>
        </authorList>
    </citation>
    <scope>NUCLEOTIDE SEQUENCE [LARGE SCALE GENOMIC DNA]</scope>
    <source>
        <strain evidence="4">NZE10 / CBS 128990</strain>
    </source>
</reference>
<reference evidence="3 4" key="2">
    <citation type="journal article" date="2012" name="PLoS Pathog.">
        <title>Diverse lifestyles and strategies of plant pathogenesis encoded in the genomes of eighteen Dothideomycetes fungi.</title>
        <authorList>
            <person name="Ohm R.A."/>
            <person name="Feau N."/>
            <person name="Henrissat B."/>
            <person name="Schoch C.L."/>
            <person name="Horwitz B.A."/>
            <person name="Barry K.W."/>
            <person name="Condon B.J."/>
            <person name="Copeland A.C."/>
            <person name="Dhillon B."/>
            <person name="Glaser F."/>
            <person name="Hesse C.N."/>
            <person name="Kosti I."/>
            <person name="LaButti K."/>
            <person name="Lindquist E.A."/>
            <person name="Lucas S."/>
            <person name="Salamov A.A."/>
            <person name="Bradshaw R.E."/>
            <person name="Ciuffetti L."/>
            <person name="Hamelin R.C."/>
            <person name="Kema G.H.J."/>
            <person name="Lawrence C."/>
            <person name="Scott J.A."/>
            <person name="Spatafora J.W."/>
            <person name="Turgeon B.G."/>
            <person name="de Wit P.J.G.M."/>
            <person name="Zhong S."/>
            <person name="Goodwin S.B."/>
            <person name="Grigoriev I.V."/>
        </authorList>
    </citation>
    <scope>NUCLEOTIDE SEQUENCE [LARGE SCALE GENOMIC DNA]</scope>
    <source>
        <strain evidence="4">NZE10 / CBS 128990</strain>
    </source>
</reference>
<dbReference type="OMA" id="GSAMNRD"/>
<dbReference type="Pfam" id="PF00561">
    <property type="entry name" value="Abhydrolase_1"/>
    <property type="match status" value="1"/>
</dbReference>
<evidence type="ECO:0000259" key="2">
    <source>
        <dbReference type="Pfam" id="PF00561"/>
    </source>
</evidence>
<proteinExistence type="predicted"/>
<dbReference type="Proteomes" id="UP000016933">
    <property type="component" value="Unassembled WGS sequence"/>
</dbReference>
<dbReference type="Gene3D" id="3.40.50.1820">
    <property type="entry name" value="alpha/beta hydrolase"/>
    <property type="match status" value="1"/>
</dbReference>
<dbReference type="InterPro" id="IPR000073">
    <property type="entry name" value="AB_hydrolase_1"/>
</dbReference>
<keyword evidence="4" id="KW-1185">Reference proteome</keyword>
<dbReference type="OrthoDB" id="190201at2759"/>
<dbReference type="AlphaFoldDB" id="N1PNB7"/>
<evidence type="ECO:0000313" key="3">
    <source>
        <dbReference type="EMBL" id="EME43914.1"/>
    </source>
</evidence>